<dbReference type="PROSITE" id="PS50088">
    <property type="entry name" value="ANK_REPEAT"/>
    <property type="match status" value="5"/>
</dbReference>
<keyword evidence="1" id="KW-0677">Repeat</keyword>
<feature type="repeat" description="ANK" evidence="3">
    <location>
        <begin position="269"/>
        <end position="297"/>
    </location>
</feature>
<feature type="repeat" description="ANK" evidence="3">
    <location>
        <begin position="420"/>
        <end position="452"/>
    </location>
</feature>
<organism evidence="5 6">
    <name type="scientific">Penicillium coprophilum</name>
    <dbReference type="NCBI Taxonomy" id="36646"/>
    <lineage>
        <taxon>Eukaryota</taxon>
        <taxon>Fungi</taxon>
        <taxon>Dikarya</taxon>
        <taxon>Ascomycota</taxon>
        <taxon>Pezizomycotina</taxon>
        <taxon>Eurotiomycetes</taxon>
        <taxon>Eurotiomycetidae</taxon>
        <taxon>Eurotiales</taxon>
        <taxon>Aspergillaceae</taxon>
        <taxon>Penicillium</taxon>
    </lineage>
</organism>
<reference evidence="6" key="1">
    <citation type="journal article" date="2017" name="Nat. Microbiol.">
        <title>Global analysis of biosynthetic gene clusters reveals vast potential of secondary metabolite production in Penicillium species.</title>
        <authorList>
            <person name="Nielsen J.C."/>
            <person name="Grijseels S."/>
            <person name="Prigent S."/>
            <person name="Ji B."/>
            <person name="Dainat J."/>
            <person name="Nielsen K.F."/>
            <person name="Frisvad J.C."/>
            <person name="Workman M."/>
            <person name="Nielsen J."/>
        </authorList>
    </citation>
    <scope>NUCLEOTIDE SEQUENCE [LARGE SCALE GENOMIC DNA]</scope>
    <source>
        <strain evidence="6">IBT 31321</strain>
    </source>
</reference>
<evidence type="ECO:0000256" key="1">
    <source>
        <dbReference type="ARBA" id="ARBA00022737"/>
    </source>
</evidence>
<feature type="repeat" description="ANK" evidence="3">
    <location>
        <begin position="472"/>
        <end position="504"/>
    </location>
</feature>
<keyword evidence="6" id="KW-1185">Reference proteome</keyword>
<dbReference type="EMBL" id="MDDG01000001">
    <property type="protein sequence ID" value="OQE46919.1"/>
    <property type="molecule type" value="Genomic_DNA"/>
</dbReference>
<evidence type="ECO:0000256" key="2">
    <source>
        <dbReference type="ARBA" id="ARBA00023043"/>
    </source>
</evidence>
<keyword evidence="2 3" id="KW-0040">ANK repeat</keyword>
<comment type="caution">
    <text evidence="5">The sequence shown here is derived from an EMBL/GenBank/DDBJ whole genome shotgun (WGS) entry which is preliminary data.</text>
</comment>
<evidence type="ECO:0000256" key="4">
    <source>
        <dbReference type="SAM" id="MobiDB-lite"/>
    </source>
</evidence>
<accession>A0A1V6V8V7</accession>
<proteinExistence type="predicted"/>
<dbReference type="AlphaFoldDB" id="A0A1V6V8V7"/>
<name>A0A1V6V8V7_9EURO</name>
<protein>
    <submittedName>
        <fullName evidence="5">Uncharacterized protein</fullName>
    </submittedName>
</protein>
<gene>
    <name evidence="5" type="ORF">PENCOP_c001G08439</name>
</gene>
<dbReference type="SUPFAM" id="SSF48403">
    <property type="entry name" value="Ankyrin repeat"/>
    <property type="match status" value="3"/>
</dbReference>
<evidence type="ECO:0000256" key="3">
    <source>
        <dbReference type="PROSITE-ProRule" id="PRU00023"/>
    </source>
</evidence>
<dbReference type="InterPro" id="IPR036770">
    <property type="entry name" value="Ankyrin_rpt-contain_sf"/>
</dbReference>
<feature type="repeat" description="ANK" evidence="3">
    <location>
        <begin position="207"/>
        <end position="239"/>
    </location>
</feature>
<evidence type="ECO:0000313" key="6">
    <source>
        <dbReference type="Proteomes" id="UP000191500"/>
    </source>
</evidence>
<dbReference type="STRING" id="36646.A0A1V6V8V7"/>
<feature type="repeat" description="ANK" evidence="3">
    <location>
        <begin position="237"/>
        <end position="265"/>
    </location>
</feature>
<dbReference type="InterPro" id="IPR002110">
    <property type="entry name" value="Ankyrin_rpt"/>
</dbReference>
<dbReference type="Pfam" id="PF13637">
    <property type="entry name" value="Ank_4"/>
    <property type="match status" value="1"/>
</dbReference>
<dbReference type="Gene3D" id="1.25.40.20">
    <property type="entry name" value="Ankyrin repeat-containing domain"/>
    <property type="match status" value="4"/>
</dbReference>
<dbReference type="SMART" id="SM00248">
    <property type="entry name" value="ANK"/>
    <property type="match status" value="16"/>
</dbReference>
<feature type="region of interest" description="Disordered" evidence="4">
    <location>
        <begin position="756"/>
        <end position="783"/>
    </location>
</feature>
<dbReference type="PROSITE" id="PS50297">
    <property type="entry name" value="ANK_REP_REGION"/>
    <property type="match status" value="4"/>
</dbReference>
<dbReference type="Proteomes" id="UP000191500">
    <property type="component" value="Unassembled WGS sequence"/>
</dbReference>
<dbReference type="PANTHER" id="PTHR24126">
    <property type="entry name" value="ANKYRIN REPEAT, PH AND SEC7 DOMAIN CONTAINING PROTEIN SECG-RELATED"/>
    <property type="match status" value="1"/>
</dbReference>
<evidence type="ECO:0000313" key="5">
    <source>
        <dbReference type="EMBL" id="OQE46919.1"/>
    </source>
</evidence>
<dbReference type="PRINTS" id="PR01415">
    <property type="entry name" value="ANKYRIN"/>
</dbReference>
<dbReference type="Pfam" id="PF12796">
    <property type="entry name" value="Ank_2"/>
    <property type="match status" value="3"/>
</dbReference>
<sequence length="869" mass="96326">MPAMSLTHLPAELIHIIVKFLREARYLNSLAQTCSGLHLLLNPILYQNSNRLLHGYPLVWAAKHNSELTIHRALDAGASTHSCHYNFRRSLVAAVDNSSETIVRLILEQNTEPGIFIQNQSCGQCEDQRSETASNVLHPLYLAAVRGNVAIVKLLVAHNVTFEHDHDCCGETCFDLVFAAVENGHLAVVKVLIEAGYALNDADSVYWHKQPLHAAVLQGNTELVEYLLDGGAEPSPQEEPPIMSAAKNGDLEMVRLLLERGADPNKRFCGSMALSCAAGHGHVEIVEVLLDHGADPDPDMVQGWLSTLYHVAIHGQLTILDLLLARGLDIYPKELTKKCALLSSIIGDPNWRLVERQKKAVFAEFFRTFADFEDMINDKDEEAQAEVLYIAIGYGWDDIVKRVLEHGFSADGVYRRCETRYERPILQAIDNGHIEITKLLVEHGANIQEYQGEITALVEHGANTQEYDGEIMDEGALSLAIQLGNVKIAELLLDHGADINCISSRGETALAEAAMVSADMFRMLLDRGADPTKTAIRADGTFNPSSAENAITRALYFGAVDVVEILMERGIALEMPPLPKQQQRPRNHQGPSFLTIPKKLIEEAFLGGEEMAELVLDRGLLRIDPESSEAQEGLVHAVQFGMTGVVKRLLERGVDPKVPSLYTPLCLLVAATYSPRTDGSSNATAILDLLLAHGADIEERCYPGMTPLYRIVMHVDAKKEWVCDQAEVRLLLERGADPFAKHDHWGVLVTETSDAHTHSDSPFMSRRSIPSSNIGTEDDGPPSRMVKFVRQRMSLTGQDGHDDPFLACVRLGDKAVLILMLDAIDRKEIPLGELKNRLDRAQIEATENGNLHLLPILEDYYWAKRYPRK</sequence>